<evidence type="ECO:0000313" key="2">
    <source>
        <dbReference type="EMBL" id="MBM2357571.1"/>
    </source>
</evidence>
<evidence type="ECO:0000313" key="3">
    <source>
        <dbReference type="Proteomes" id="UP000809337"/>
    </source>
</evidence>
<sequence>MTMLPALPTVPGESLTSYLNRVAKFHADMDVFKFLAFIELSQGAVMAPKGDAMARLSSLLGLPLCEIEKMTFVSLGGRMRSFCGEEVHAEFANLDKTSYCPACLLEDGKPNRTSGGFRMGRIHWRIEHIRTCETHGIGLVRRKNTNHTEKFQLMSAVAPADDALCSMVRNAPKQKVSALQAYLTERLAGKAGPTWLDGQPIDLAARACEMLGVIISAGTHVNLKLLTDSEWNEAGHVGFSYAARGEAGITEALQLIMDRFKQAGLRGGPQKVFGRLYQWLQYSNTNKAVGPIRDLVREFILDNLPVEVGSDLFGEAVGRQRVHSIHSLARLTAGHHKTINRAMILAGLLDGDPERPSANNVFDAEAGECLMERIRTSIPVKRLQGYFNCNRVQAEQLVRTGVIPRLVPNSENAIGVLKQVALEDADAFLERLMGAATETELASEGVMDIVSASEIARWPVIDVVNGILAGLFGTVELVDPSLKFKGILVDPIEVRETLLRVNSQGRVGLDQAARIIGMALLHKSSEGFTAWIQHDSWRS</sequence>
<dbReference type="Pfam" id="PF06527">
    <property type="entry name" value="TniQ"/>
    <property type="match status" value="1"/>
</dbReference>
<feature type="domain" description="TniQ" evidence="1">
    <location>
        <begin position="7"/>
        <end position="139"/>
    </location>
</feature>
<evidence type="ECO:0000259" key="1">
    <source>
        <dbReference type="Pfam" id="PF06527"/>
    </source>
</evidence>
<proteinExistence type="predicted"/>
<accession>A0A9Q2NV44</accession>
<protein>
    <submittedName>
        <fullName evidence="2">TniQ family protein</fullName>
    </submittedName>
</protein>
<comment type="caution">
    <text evidence="2">The sequence shown here is derived from an EMBL/GenBank/DDBJ whole genome shotgun (WGS) entry which is preliminary data.</text>
</comment>
<dbReference type="Proteomes" id="UP000809337">
    <property type="component" value="Unassembled WGS sequence"/>
</dbReference>
<dbReference type="EMBL" id="JAFBWN010000044">
    <property type="protein sequence ID" value="MBM2357571.1"/>
    <property type="molecule type" value="Genomic_DNA"/>
</dbReference>
<reference evidence="2" key="1">
    <citation type="submission" date="2021-01" db="EMBL/GenBank/DDBJ databases">
        <title>Diatom-associated Roseobacters Show Island Model of Population Structure.</title>
        <authorList>
            <person name="Qu L."/>
            <person name="Feng X."/>
            <person name="Chen Y."/>
            <person name="Li L."/>
            <person name="Wang X."/>
            <person name="Hu Z."/>
            <person name="Wang H."/>
            <person name="Luo H."/>
        </authorList>
    </citation>
    <scope>NUCLEOTIDE SEQUENCE</scope>
    <source>
        <strain evidence="2">SM26-45</strain>
    </source>
</reference>
<dbReference type="RefSeq" id="WP_231036398.1">
    <property type="nucleotide sequence ID" value="NZ_JAJNGX010000044.1"/>
</dbReference>
<dbReference type="InterPro" id="IPR009492">
    <property type="entry name" value="TniQ"/>
</dbReference>
<name>A0A9Q2NV44_9RHOB</name>
<gene>
    <name evidence="2" type="ORF">JQX14_23775</name>
</gene>
<dbReference type="AlphaFoldDB" id="A0A9Q2NV44"/>
<organism evidence="2 3">
    <name type="scientific">Pseudosulfitobacter pseudonitzschiae</name>
    <dbReference type="NCBI Taxonomy" id="1402135"/>
    <lineage>
        <taxon>Bacteria</taxon>
        <taxon>Pseudomonadati</taxon>
        <taxon>Pseudomonadota</taxon>
        <taxon>Alphaproteobacteria</taxon>
        <taxon>Rhodobacterales</taxon>
        <taxon>Roseobacteraceae</taxon>
        <taxon>Pseudosulfitobacter</taxon>
    </lineage>
</organism>